<evidence type="ECO:0000313" key="2">
    <source>
        <dbReference type="EMBL" id="KAG7356096.1"/>
    </source>
</evidence>
<reference evidence="2" key="2">
    <citation type="submission" date="2021-04" db="EMBL/GenBank/DDBJ databases">
        <authorList>
            <person name="Podell S."/>
        </authorList>
    </citation>
    <scope>NUCLEOTIDE SEQUENCE</scope>
    <source>
        <strain evidence="2">Hildebrandi</strain>
    </source>
</reference>
<dbReference type="EMBL" id="JAGRRH010000015">
    <property type="protein sequence ID" value="KAG7356096.1"/>
    <property type="molecule type" value="Genomic_DNA"/>
</dbReference>
<comment type="caution">
    <text evidence="2">The sequence shown here is derived from an EMBL/GenBank/DDBJ whole genome shotgun (WGS) entry which is preliminary data.</text>
</comment>
<evidence type="ECO:0000313" key="3">
    <source>
        <dbReference type="Proteomes" id="UP000693970"/>
    </source>
</evidence>
<keyword evidence="3" id="KW-1185">Reference proteome</keyword>
<dbReference type="AlphaFoldDB" id="A0A9K3PR00"/>
<protein>
    <submittedName>
        <fullName evidence="2">Uncharacterized protein</fullName>
    </submittedName>
</protein>
<reference evidence="2" key="1">
    <citation type="journal article" date="2021" name="Sci. Rep.">
        <title>Diploid genomic architecture of Nitzschia inconspicua, an elite biomass production diatom.</title>
        <authorList>
            <person name="Oliver A."/>
            <person name="Podell S."/>
            <person name="Pinowska A."/>
            <person name="Traller J.C."/>
            <person name="Smith S.R."/>
            <person name="McClure R."/>
            <person name="Beliaev A."/>
            <person name="Bohutskyi P."/>
            <person name="Hill E.A."/>
            <person name="Rabines A."/>
            <person name="Zheng H."/>
            <person name="Allen L.Z."/>
            <person name="Kuo A."/>
            <person name="Grigoriev I.V."/>
            <person name="Allen A.E."/>
            <person name="Hazlebeck D."/>
            <person name="Allen E.E."/>
        </authorList>
    </citation>
    <scope>NUCLEOTIDE SEQUENCE</scope>
    <source>
        <strain evidence="2">Hildebrandi</strain>
    </source>
</reference>
<feature type="region of interest" description="Disordered" evidence="1">
    <location>
        <begin position="1"/>
        <end position="20"/>
    </location>
</feature>
<organism evidence="2 3">
    <name type="scientific">Nitzschia inconspicua</name>
    <dbReference type="NCBI Taxonomy" id="303405"/>
    <lineage>
        <taxon>Eukaryota</taxon>
        <taxon>Sar</taxon>
        <taxon>Stramenopiles</taxon>
        <taxon>Ochrophyta</taxon>
        <taxon>Bacillariophyta</taxon>
        <taxon>Bacillariophyceae</taxon>
        <taxon>Bacillariophycidae</taxon>
        <taxon>Bacillariales</taxon>
        <taxon>Bacillariaceae</taxon>
        <taxon>Nitzschia</taxon>
    </lineage>
</organism>
<feature type="compositionally biased region" description="Polar residues" evidence="1">
    <location>
        <begin position="10"/>
        <end position="20"/>
    </location>
</feature>
<accession>A0A9K3PR00</accession>
<dbReference type="Proteomes" id="UP000693970">
    <property type="component" value="Unassembled WGS sequence"/>
</dbReference>
<gene>
    <name evidence="2" type="ORF">IV203_000782</name>
</gene>
<name>A0A9K3PR00_9STRA</name>
<proteinExistence type="predicted"/>
<sequence length="76" mass="8992">MVVETKRKTQQMTTGKGNNKMETVIQDLPLALMFLEDCPTWEEDSFNNKEDEKLLIVEEKEEDNFQLRNDKEKVDL</sequence>
<evidence type="ECO:0000256" key="1">
    <source>
        <dbReference type="SAM" id="MobiDB-lite"/>
    </source>
</evidence>